<dbReference type="UniPathway" id="UPA00048">
    <property type="reaction ID" value="UER00073"/>
</dbReference>
<evidence type="ECO:0000256" key="12">
    <source>
        <dbReference type="ARBA" id="ARBA00048798"/>
    </source>
</evidence>
<keyword evidence="19" id="KW-1185">Reference proteome</keyword>
<dbReference type="SUPFAM" id="SSF56752">
    <property type="entry name" value="D-aminoacid aminotransferase-like PLP-dependent enzymes"/>
    <property type="match status" value="1"/>
</dbReference>
<comment type="caution">
    <text evidence="18">The sequence shown here is derived from an EMBL/GenBank/DDBJ whole genome shotgun (WGS) entry which is preliminary data.</text>
</comment>
<comment type="cofactor">
    <cofactor evidence="1 16">
        <name>pyridoxal 5'-phosphate</name>
        <dbReference type="ChEBI" id="CHEBI:597326"/>
    </cofactor>
</comment>
<comment type="pathway">
    <text evidence="2">Amino-acid biosynthesis; L-isoleucine biosynthesis; L-isoleucine from 2-oxobutanoate: step 4/4.</text>
</comment>
<reference evidence="18 19" key="1">
    <citation type="submission" date="2013-08" db="EMBL/GenBank/DDBJ databases">
        <title>Intrasporangium oryzae NRRL B-24470.</title>
        <authorList>
            <person name="Liu H."/>
            <person name="Wang G."/>
        </authorList>
    </citation>
    <scope>NUCLEOTIDE SEQUENCE [LARGE SCALE GENOMIC DNA]</scope>
    <source>
        <strain evidence="18 19">NRRL B-24470</strain>
    </source>
</reference>
<evidence type="ECO:0000256" key="17">
    <source>
        <dbReference type="RuleBase" id="RU004517"/>
    </source>
</evidence>
<dbReference type="PATRIC" id="fig|1386089.3.peg.3033"/>
<dbReference type="Gene3D" id="3.20.10.10">
    <property type="entry name" value="D-amino Acid Aminotransferase, subunit A, domain 2"/>
    <property type="match status" value="1"/>
</dbReference>
<comment type="similarity">
    <text evidence="5 15">Belongs to the class-IV pyridoxal-phosphate-dependent aminotransferase family.</text>
</comment>
<dbReference type="OrthoDB" id="9804984at2"/>
<dbReference type="InterPro" id="IPR018300">
    <property type="entry name" value="Aminotrans_IV_CS"/>
</dbReference>
<evidence type="ECO:0000256" key="5">
    <source>
        <dbReference type="ARBA" id="ARBA00009320"/>
    </source>
</evidence>
<dbReference type="NCBIfam" id="TIGR01123">
    <property type="entry name" value="ilvE_II"/>
    <property type="match status" value="1"/>
</dbReference>
<dbReference type="GO" id="GO:0052655">
    <property type="term" value="F:L-valine-2-oxoglutarate transaminase activity"/>
    <property type="evidence" value="ECO:0007669"/>
    <property type="project" value="RHEA"/>
</dbReference>
<dbReference type="GO" id="GO:0052656">
    <property type="term" value="F:L-isoleucine-2-oxoglutarate transaminase activity"/>
    <property type="evidence" value="ECO:0007669"/>
    <property type="project" value="RHEA"/>
</dbReference>
<dbReference type="GO" id="GO:0052654">
    <property type="term" value="F:L-leucine-2-oxoglutarate transaminase activity"/>
    <property type="evidence" value="ECO:0007669"/>
    <property type="project" value="RHEA"/>
</dbReference>
<dbReference type="Proteomes" id="UP000019489">
    <property type="component" value="Unassembled WGS sequence"/>
</dbReference>
<dbReference type="Gene3D" id="3.30.470.10">
    <property type="match status" value="1"/>
</dbReference>
<protein>
    <recommendedName>
        <fullName evidence="17">Branched-chain-amino-acid aminotransferase</fullName>
        <ecNumber evidence="17">2.6.1.42</ecNumber>
    </recommendedName>
</protein>
<keyword evidence="8 17" id="KW-0808">Transferase</keyword>
<proteinExistence type="inferred from homology"/>
<name>W9G405_9MICO</name>
<comment type="catalytic activity">
    <reaction evidence="12 17">
        <text>L-isoleucine + 2-oxoglutarate = (S)-3-methyl-2-oxopentanoate + L-glutamate</text>
        <dbReference type="Rhea" id="RHEA:24801"/>
        <dbReference type="ChEBI" id="CHEBI:16810"/>
        <dbReference type="ChEBI" id="CHEBI:29985"/>
        <dbReference type="ChEBI" id="CHEBI:35146"/>
        <dbReference type="ChEBI" id="CHEBI:58045"/>
        <dbReference type="EC" id="2.6.1.42"/>
    </reaction>
</comment>
<gene>
    <name evidence="18" type="ORF">N865_13980</name>
</gene>
<dbReference type="InterPro" id="IPR005786">
    <property type="entry name" value="B_amino_transII"/>
</dbReference>
<keyword evidence="6 17" id="KW-0032">Aminotransferase</keyword>
<dbReference type="PROSITE" id="PS00770">
    <property type="entry name" value="AA_TRANSFER_CLASS_4"/>
    <property type="match status" value="1"/>
</dbReference>
<dbReference type="UniPathway" id="UPA00047">
    <property type="reaction ID" value="UER00058"/>
</dbReference>
<dbReference type="NCBIfam" id="NF009897">
    <property type="entry name" value="PRK13357.1"/>
    <property type="match status" value="1"/>
</dbReference>
<evidence type="ECO:0000256" key="7">
    <source>
        <dbReference type="ARBA" id="ARBA00022605"/>
    </source>
</evidence>
<dbReference type="PIRSF" id="PIRSF006468">
    <property type="entry name" value="BCAT1"/>
    <property type="match status" value="1"/>
</dbReference>
<dbReference type="STRING" id="1386089.N865_13980"/>
<evidence type="ECO:0000256" key="11">
    <source>
        <dbReference type="ARBA" id="ARBA00048212"/>
    </source>
</evidence>
<dbReference type="EMBL" id="AWSA01000035">
    <property type="protein sequence ID" value="EWT00755.1"/>
    <property type="molecule type" value="Genomic_DNA"/>
</dbReference>
<evidence type="ECO:0000256" key="13">
    <source>
        <dbReference type="ARBA" id="ARBA00049229"/>
    </source>
</evidence>
<dbReference type="InterPro" id="IPR043131">
    <property type="entry name" value="BCAT-like_N"/>
</dbReference>
<keyword evidence="10 17" id="KW-0100">Branched-chain amino acid biosynthesis</keyword>
<evidence type="ECO:0000256" key="10">
    <source>
        <dbReference type="ARBA" id="ARBA00023304"/>
    </source>
</evidence>
<evidence type="ECO:0000256" key="2">
    <source>
        <dbReference type="ARBA" id="ARBA00004824"/>
    </source>
</evidence>
<dbReference type="GO" id="GO:0009098">
    <property type="term" value="P:L-leucine biosynthetic process"/>
    <property type="evidence" value="ECO:0007669"/>
    <property type="project" value="UniProtKB-UniPathway"/>
</dbReference>
<evidence type="ECO:0000256" key="14">
    <source>
        <dbReference type="PIRSR" id="PIRSR006468-1"/>
    </source>
</evidence>
<evidence type="ECO:0000313" key="19">
    <source>
        <dbReference type="Proteomes" id="UP000019489"/>
    </source>
</evidence>
<accession>W9G405</accession>
<dbReference type="GO" id="GO:0009099">
    <property type="term" value="P:L-valine biosynthetic process"/>
    <property type="evidence" value="ECO:0007669"/>
    <property type="project" value="UniProtKB-UniPathway"/>
</dbReference>
<dbReference type="EC" id="2.6.1.42" evidence="17"/>
<dbReference type="InterPro" id="IPR033939">
    <property type="entry name" value="BCAT_family"/>
</dbReference>
<feature type="modified residue" description="N6-(pyridoxal phosphate)lysine" evidence="14">
    <location>
        <position position="209"/>
    </location>
</feature>
<evidence type="ECO:0000256" key="1">
    <source>
        <dbReference type="ARBA" id="ARBA00001933"/>
    </source>
</evidence>
<evidence type="ECO:0000313" key="18">
    <source>
        <dbReference type="EMBL" id="EWT00755.1"/>
    </source>
</evidence>
<keyword evidence="7 17" id="KW-0028">Amino-acid biosynthesis</keyword>
<dbReference type="InterPro" id="IPR043132">
    <property type="entry name" value="BCAT-like_C"/>
</dbReference>
<dbReference type="PANTHER" id="PTHR11825">
    <property type="entry name" value="SUBGROUP IIII AMINOTRANSFERASE"/>
    <property type="match status" value="1"/>
</dbReference>
<dbReference type="eggNOG" id="COG0115">
    <property type="taxonomic scope" value="Bacteria"/>
</dbReference>
<sequence>MTQSAASSTLAFEVTRRDDVTPADRIAAVLENPGFGKTFTDHMVVATWTADGGWHDGQVRPYGPFQLDPAAAVLHYAQEIFEGMKAYRHADGSIWTFRPEANAARFARSARRLALPELPEADFIESLRALVSVDQDWVPAGDAGEKSLYLRPFMFASEAFLGVRPAQQVTYSVIASPAGAYFSGGLKPVTLWISTDYARAGAGGTGAAKCGGNYASSLAGQLEGAEHGCDQAVFLDSSTHTYIEELGGMNLFFVTKDGRIITPELTGTILEGVTRSSILELAKELDLTPEERRIPIQEWKDGAASGEIAEVFACGTAAVITPVGELRWEGGSVDHRREGHQDRVAEAIRARLLDIQYGRAEDTHGWLTRLV</sequence>
<comment type="pathway">
    <text evidence="4">Amino-acid biosynthesis; L-leucine biosynthesis; L-leucine from 3-methyl-2-oxobutanoate: step 4/4.</text>
</comment>
<dbReference type="CDD" id="cd01557">
    <property type="entry name" value="BCAT_beta_family"/>
    <property type="match status" value="1"/>
</dbReference>
<dbReference type="RefSeq" id="WP_034807685.1">
    <property type="nucleotide sequence ID" value="NZ_AWSA01000035.1"/>
</dbReference>
<dbReference type="Pfam" id="PF01063">
    <property type="entry name" value="Aminotran_4"/>
    <property type="match status" value="1"/>
</dbReference>
<dbReference type="UniPathway" id="UPA00049">
    <property type="reaction ID" value="UER00062"/>
</dbReference>
<dbReference type="InterPro" id="IPR001544">
    <property type="entry name" value="Aminotrans_IV"/>
</dbReference>
<comment type="catalytic activity">
    <reaction evidence="13 17">
        <text>L-leucine + 2-oxoglutarate = 4-methyl-2-oxopentanoate + L-glutamate</text>
        <dbReference type="Rhea" id="RHEA:18321"/>
        <dbReference type="ChEBI" id="CHEBI:16810"/>
        <dbReference type="ChEBI" id="CHEBI:17865"/>
        <dbReference type="ChEBI" id="CHEBI:29985"/>
        <dbReference type="ChEBI" id="CHEBI:57427"/>
        <dbReference type="EC" id="2.6.1.42"/>
    </reaction>
</comment>
<organism evidence="18 19">
    <name type="scientific">Intrasporangium oryzae NRRL B-24470</name>
    <dbReference type="NCBI Taxonomy" id="1386089"/>
    <lineage>
        <taxon>Bacteria</taxon>
        <taxon>Bacillati</taxon>
        <taxon>Actinomycetota</taxon>
        <taxon>Actinomycetes</taxon>
        <taxon>Micrococcales</taxon>
        <taxon>Intrasporangiaceae</taxon>
        <taxon>Intrasporangium</taxon>
    </lineage>
</organism>
<keyword evidence="9 16" id="KW-0663">Pyridoxal phosphate</keyword>
<evidence type="ECO:0000256" key="4">
    <source>
        <dbReference type="ARBA" id="ARBA00005072"/>
    </source>
</evidence>
<evidence type="ECO:0000256" key="16">
    <source>
        <dbReference type="RuleBase" id="RU004516"/>
    </source>
</evidence>
<evidence type="ECO:0000256" key="8">
    <source>
        <dbReference type="ARBA" id="ARBA00022679"/>
    </source>
</evidence>
<dbReference type="AlphaFoldDB" id="W9G405"/>
<evidence type="ECO:0000256" key="9">
    <source>
        <dbReference type="ARBA" id="ARBA00022898"/>
    </source>
</evidence>
<comment type="pathway">
    <text evidence="3">Amino-acid biosynthesis; L-valine biosynthesis; L-valine from pyruvate: step 4/4.</text>
</comment>
<dbReference type="PANTHER" id="PTHR11825:SF44">
    <property type="entry name" value="BRANCHED-CHAIN-AMINO-ACID AMINOTRANSFERASE"/>
    <property type="match status" value="1"/>
</dbReference>
<dbReference type="GO" id="GO:0009097">
    <property type="term" value="P:isoleucine biosynthetic process"/>
    <property type="evidence" value="ECO:0007669"/>
    <property type="project" value="UniProtKB-UniPathway"/>
</dbReference>
<dbReference type="InterPro" id="IPR036038">
    <property type="entry name" value="Aminotransferase-like"/>
</dbReference>
<evidence type="ECO:0000256" key="15">
    <source>
        <dbReference type="RuleBase" id="RU004106"/>
    </source>
</evidence>
<evidence type="ECO:0000256" key="6">
    <source>
        <dbReference type="ARBA" id="ARBA00022576"/>
    </source>
</evidence>
<evidence type="ECO:0000256" key="3">
    <source>
        <dbReference type="ARBA" id="ARBA00004931"/>
    </source>
</evidence>
<comment type="catalytic activity">
    <reaction evidence="11 17">
        <text>L-valine + 2-oxoglutarate = 3-methyl-2-oxobutanoate + L-glutamate</text>
        <dbReference type="Rhea" id="RHEA:24813"/>
        <dbReference type="ChEBI" id="CHEBI:11851"/>
        <dbReference type="ChEBI" id="CHEBI:16810"/>
        <dbReference type="ChEBI" id="CHEBI:29985"/>
        <dbReference type="ChEBI" id="CHEBI:57762"/>
        <dbReference type="EC" id="2.6.1.42"/>
    </reaction>
</comment>